<dbReference type="RefSeq" id="WP_380051994.1">
    <property type="nucleotide sequence ID" value="NZ_JBHLTC010000032.1"/>
</dbReference>
<name>A0ABV6QRW5_9ACTN</name>
<keyword evidence="3" id="KW-0804">Transcription</keyword>
<dbReference type="SMART" id="SM00347">
    <property type="entry name" value="HTH_MARR"/>
    <property type="match status" value="1"/>
</dbReference>
<keyword evidence="1" id="KW-0805">Transcription regulation</keyword>
<reference evidence="5 6" key="1">
    <citation type="submission" date="2024-09" db="EMBL/GenBank/DDBJ databases">
        <authorList>
            <person name="Sun Q."/>
            <person name="Mori K."/>
        </authorList>
    </citation>
    <scope>NUCLEOTIDE SEQUENCE [LARGE SCALE GENOMIC DNA]</scope>
    <source>
        <strain evidence="5 6">CGMCC 1.15906</strain>
    </source>
</reference>
<dbReference type="PANTHER" id="PTHR33164">
    <property type="entry name" value="TRANSCRIPTIONAL REGULATOR, MARR FAMILY"/>
    <property type="match status" value="1"/>
</dbReference>
<dbReference type="PROSITE" id="PS01117">
    <property type="entry name" value="HTH_MARR_1"/>
    <property type="match status" value="1"/>
</dbReference>
<evidence type="ECO:0000313" key="5">
    <source>
        <dbReference type="EMBL" id="MFC0627375.1"/>
    </source>
</evidence>
<dbReference type="Gene3D" id="1.10.10.10">
    <property type="entry name" value="Winged helix-like DNA-binding domain superfamily/Winged helix DNA-binding domain"/>
    <property type="match status" value="1"/>
</dbReference>
<evidence type="ECO:0000256" key="2">
    <source>
        <dbReference type="ARBA" id="ARBA00023125"/>
    </source>
</evidence>
<evidence type="ECO:0000256" key="1">
    <source>
        <dbReference type="ARBA" id="ARBA00023015"/>
    </source>
</evidence>
<evidence type="ECO:0000313" key="6">
    <source>
        <dbReference type="Proteomes" id="UP001589890"/>
    </source>
</evidence>
<dbReference type="PANTHER" id="PTHR33164:SF99">
    <property type="entry name" value="MARR FAMILY REGULATORY PROTEIN"/>
    <property type="match status" value="1"/>
</dbReference>
<dbReference type="InterPro" id="IPR039422">
    <property type="entry name" value="MarR/SlyA-like"/>
</dbReference>
<dbReference type="PRINTS" id="PR00598">
    <property type="entry name" value="HTHMARR"/>
</dbReference>
<protein>
    <submittedName>
        <fullName evidence="5">MarR family winged helix-turn-helix transcriptional regulator</fullName>
    </submittedName>
</protein>
<dbReference type="InterPro" id="IPR023187">
    <property type="entry name" value="Tscrpt_reg_MarR-type_CS"/>
</dbReference>
<dbReference type="EMBL" id="JBHLTC010000032">
    <property type="protein sequence ID" value="MFC0627375.1"/>
    <property type="molecule type" value="Genomic_DNA"/>
</dbReference>
<keyword evidence="6" id="KW-1185">Reference proteome</keyword>
<accession>A0ABV6QRW5</accession>
<dbReference type="SUPFAM" id="SSF46785">
    <property type="entry name" value="Winged helix' DNA-binding domain"/>
    <property type="match status" value="1"/>
</dbReference>
<dbReference type="InterPro" id="IPR036388">
    <property type="entry name" value="WH-like_DNA-bd_sf"/>
</dbReference>
<dbReference type="Pfam" id="PF01047">
    <property type="entry name" value="MarR"/>
    <property type="match status" value="1"/>
</dbReference>
<organism evidence="5 6">
    <name type="scientific">Kribbella deserti</name>
    <dbReference type="NCBI Taxonomy" id="1926257"/>
    <lineage>
        <taxon>Bacteria</taxon>
        <taxon>Bacillati</taxon>
        <taxon>Actinomycetota</taxon>
        <taxon>Actinomycetes</taxon>
        <taxon>Propionibacteriales</taxon>
        <taxon>Kribbellaceae</taxon>
        <taxon>Kribbella</taxon>
    </lineage>
</organism>
<dbReference type="Proteomes" id="UP001589890">
    <property type="component" value="Unassembled WGS sequence"/>
</dbReference>
<dbReference type="InterPro" id="IPR000835">
    <property type="entry name" value="HTH_MarR-typ"/>
</dbReference>
<gene>
    <name evidence="5" type="ORF">ACFFGN_25090</name>
</gene>
<evidence type="ECO:0000256" key="3">
    <source>
        <dbReference type="ARBA" id="ARBA00023163"/>
    </source>
</evidence>
<keyword evidence="2" id="KW-0238">DNA-binding</keyword>
<sequence length="158" mass="17434">MAENRNQVAQLAQQVLDVSNWLDRHHNVRFASELGLTPASARALLQLDPDQPVPTRALASMLGCDPSNVTSFVDRLETAGLIERHVDEHDRRIKTLVVTPAGRQMLAQVDDIRGTDSPPLQALTAAERETLQKLLGKAWTAAKSFEADICAQRTTESR</sequence>
<comment type="caution">
    <text evidence="5">The sequence shown here is derived from an EMBL/GenBank/DDBJ whole genome shotgun (WGS) entry which is preliminary data.</text>
</comment>
<dbReference type="PROSITE" id="PS50995">
    <property type="entry name" value="HTH_MARR_2"/>
    <property type="match status" value="1"/>
</dbReference>
<evidence type="ECO:0000259" key="4">
    <source>
        <dbReference type="PROSITE" id="PS50995"/>
    </source>
</evidence>
<proteinExistence type="predicted"/>
<dbReference type="InterPro" id="IPR036390">
    <property type="entry name" value="WH_DNA-bd_sf"/>
</dbReference>
<feature type="domain" description="HTH marR-type" evidence="4">
    <location>
        <begin position="8"/>
        <end position="140"/>
    </location>
</feature>